<evidence type="ECO:0000256" key="1">
    <source>
        <dbReference type="SAM" id="MobiDB-lite"/>
    </source>
</evidence>
<comment type="caution">
    <text evidence="2">The sequence shown here is derived from an EMBL/GenBank/DDBJ whole genome shotgun (WGS) entry which is preliminary data.</text>
</comment>
<reference evidence="2" key="1">
    <citation type="submission" date="2023-04" db="EMBL/GenBank/DDBJ databases">
        <title>Aspergillus oryzae NBRC 4228.</title>
        <authorList>
            <person name="Ichikawa N."/>
            <person name="Sato H."/>
            <person name="Tonouchi N."/>
        </authorList>
    </citation>
    <scope>NUCLEOTIDE SEQUENCE</scope>
    <source>
        <strain evidence="2">NBRC 4228</strain>
    </source>
</reference>
<organism evidence="2 3">
    <name type="scientific">Aspergillus oryzae</name>
    <name type="common">Yellow koji mold</name>
    <dbReference type="NCBI Taxonomy" id="5062"/>
    <lineage>
        <taxon>Eukaryota</taxon>
        <taxon>Fungi</taxon>
        <taxon>Dikarya</taxon>
        <taxon>Ascomycota</taxon>
        <taxon>Pezizomycotina</taxon>
        <taxon>Eurotiomycetes</taxon>
        <taxon>Eurotiomycetidae</taxon>
        <taxon>Eurotiales</taxon>
        <taxon>Aspergillaceae</taxon>
        <taxon>Aspergillus</taxon>
        <taxon>Aspergillus subgen. Circumdati</taxon>
    </lineage>
</organism>
<evidence type="ECO:0000313" key="3">
    <source>
        <dbReference type="Proteomes" id="UP001165205"/>
    </source>
</evidence>
<gene>
    <name evidence="2" type="ORF">Aory04_000284700</name>
</gene>
<dbReference type="EMBL" id="BSYA01000022">
    <property type="protein sequence ID" value="GMG25919.1"/>
    <property type="molecule type" value="Genomic_DNA"/>
</dbReference>
<feature type="region of interest" description="Disordered" evidence="1">
    <location>
        <begin position="1"/>
        <end position="65"/>
    </location>
</feature>
<proteinExistence type="predicted"/>
<dbReference type="Proteomes" id="UP001165205">
    <property type="component" value="Unassembled WGS sequence"/>
</dbReference>
<feature type="compositionally biased region" description="Low complexity" evidence="1">
    <location>
        <begin position="31"/>
        <end position="61"/>
    </location>
</feature>
<name>A0AAN4YF06_ASPOZ</name>
<protein>
    <submittedName>
        <fullName evidence="2">Unnamed protein product</fullName>
    </submittedName>
</protein>
<evidence type="ECO:0000313" key="2">
    <source>
        <dbReference type="EMBL" id="GMG25919.1"/>
    </source>
</evidence>
<dbReference type="AlphaFoldDB" id="A0AAN4YF06"/>
<accession>A0AAN4YF06</accession>
<sequence length="121" mass="13591">MSKTTSSSYVTNPPTSKFRPTYPSLGLILQSTRTKSNPTTTTTATTAATGTTSTTKSTSTTYQTPWNHTELDNISRYRESPSWMEPYYATERMKDREGHRRRIGDIIKGVEGILGLEPRRP</sequence>
<feature type="compositionally biased region" description="Polar residues" evidence="1">
    <location>
        <begin position="1"/>
        <end position="15"/>
    </location>
</feature>